<keyword evidence="2" id="KW-1185">Reference proteome</keyword>
<dbReference type="RefSeq" id="WP_201807245.1">
    <property type="nucleotide sequence ID" value="NZ_CP068158.1"/>
</dbReference>
<protein>
    <recommendedName>
        <fullName evidence="3">Transposase</fullName>
    </recommendedName>
</protein>
<accession>A0ABX7DH02</accession>
<sequence length="47" mass="5342">MNIRTLQAMVDETDLAMKSEERKESTFSQNHCGAKDISTITWSYCGN</sequence>
<evidence type="ECO:0000313" key="1">
    <source>
        <dbReference type="EMBL" id="QQU77068.1"/>
    </source>
</evidence>
<evidence type="ECO:0008006" key="3">
    <source>
        <dbReference type="Google" id="ProtNLM"/>
    </source>
</evidence>
<dbReference type="Proteomes" id="UP000595757">
    <property type="component" value="Chromosome"/>
</dbReference>
<proteinExistence type="predicted"/>
<reference evidence="1 2" key="1">
    <citation type="submission" date="2021-01" db="EMBL/GenBank/DDBJ databases">
        <title>FDA dAtabase for Regulatory Grade micrObial Sequences (FDA-ARGOS): Supporting development and validation of Infectious Disease Dx tests.</title>
        <authorList>
            <person name="Sproer C."/>
            <person name="Gronow S."/>
            <person name="Severitt S."/>
            <person name="Schroder I."/>
            <person name="Tallon L."/>
            <person name="Sadzewicz L."/>
            <person name="Zhao X."/>
            <person name="Boylan J."/>
            <person name="Ott S."/>
            <person name="Bowen H."/>
            <person name="Vavikolanu K."/>
            <person name="Mehta A."/>
            <person name="Aluvathingal J."/>
            <person name="Nadendla S."/>
            <person name="Lowell S."/>
            <person name="Myers T."/>
            <person name="Yan Y."/>
            <person name="Sichtig H."/>
        </authorList>
    </citation>
    <scope>NUCLEOTIDE SEQUENCE [LARGE SCALE GENOMIC DNA]</scope>
    <source>
        <strain evidence="1 2">FDAARGOS_1115</strain>
    </source>
</reference>
<evidence type="ECO:0000313" key="2">
    <source>
        <dbReference type="Proteomes" id="UP000595757"/>
    </source>
</evidence>
<dbReference type="GeneID" id="72410403"/>
<gene>
    <name evidence="1" type="ORF">I6I72_00230</name>
</gene>
<name>A0ABX7DH02_CORST</name>
<organism evidence="1 2">
    <name type="scientific">Corynebacterium striatum</name>
    <dbReference type="NCBI Taxonomy" id="43770"/>
    <lineage>
        <taxon>Bacteria</taxon>
        <taxon>Bacillati</taxon>
        <taxon>Actinomycetota</taxon>
        <taxon>Actinomycetes</taxon>
        <taxon>Mycobacteriales</taxon>
        <taxon>Corynebacteriaceae</taxon>
        <taxon>Corynebacterium</taxon>
    </lineage>
</organism>
<dbReference type="EMBL" id="CP068158">
    <property type="protein sequence ID" value="QQU77068.1"/>
    <property type="molecule type" value="Genomic_DNA"/>
</dbReference>